<dbReference type="InterPro" id="IPR011051">
    <property type="entry name" value="RmlC_Cupin_sf"/>
</dbReference>
<name>A0A4D7QBM4_9HYPH</name>
<sequence length="140" mass="14733">MPHPSFGAFGKHHQEFFQAMTAEGWQPVPGYVGVEEKILSGALDPVTRTGALTRLSRWAPGAAVTHPVSHSWCEEVFIISGTLTIGTTDASANGAGSDLAAGTYAVRPDGIAHGPFFSRDGCLMIEFSYFPPSLPAATVA</sequence>
<protein>
    <submittedName>
        <fullName evidence="2">Cupin</fullName>
    </submittedName>
</protein>
<dbReference type="KEGG" id="paqt:E8L99_06480"/>
<dbReference type="InterPro" id="IPR014710">
    <property type="entry name" value="RmlC-like_jellyroll"/>
</dbReference>
<evidence type="ECO:0000313" key="3">
    <source>
        <dbReference type="Proteomes" id="UP000298588"/>
    </source>
</evidence>
<dbReference type="Pfam" id="PF12973">
    <property type="entry name" value="Cupin_7"/>
    <property type="match status" value="1"/>
</dbReference>
<dbReference type="InterPro" id="IPR025979">
    <property type="entry name" value="ChrR-like_cupin_dom"/>
</dbReference>
<keyword evidence="3" id="KW-1185">Reference proteome</keyword>
<dbReference type="Proteomes" id="UP000298588">
    <property type="component" value="Chromosome"/>
</dbReference>
<evidence type="ECO:0000313" key="2">
    <source>
        <dbReference type="EMBL" id="QCK85440.1"/>
    </source>
</evidence>
<proteinExistence type="predicted"/>
<dbReference type="AlphaFoldDB" id="A0A4D7QBM4"/>
<accession>A0A4D7QBM4</accession>
<dbReference type="RefSeq" id="WP_137098774.1">
    <property type="nucleotide sequence ID" value="NZ_CP039865.1"/>
</dbReference>
<dbReference type="SUPFAM" id="SSF51182">
    <property type="entry name" value="RmlC-like cupins"/>
    <property type="match status" value="1"/>
</dbReference>
<reference evidence="2 3" key="1">
    <citation type="submission" date="2019-04" db="EMBL/GenBank/DDBJ databases">
        <title>Phreatobacter aquaticus sp. nov.</title>
        <authorList>
            <person name="Choi A."/>
            <person name="Baek K."/>
        </authorList>
    </citation>
    <scope>NUCLEOTIDE SEQUENCE [LARGE SCALE GENOMIC DNA]</scope>
    <source>
        <strain evidence="2 3">NMCR1094</strain>
    </source>
</reference>
<feature type="domain" description="ChrR-like cupin" evidence="1">
    <location>
        <begin position="14"/>
        <end position="125"/>
    </location>
</feature>
<dbReference type="Gene3D" id="2.60.120.10">
    <property type="entry name" value="Jelly Rolls"/>
    <property type="match status" value="1"/>
</dbReference>
<evidence type="ECO:0000259" key="1">
    <source>
        <dbReference type="Pfam" id="PF12973"/>
    </source>
</evidence>
<gene>
    <name evidence="2" type="ORF">E8L99_06480</name>
</gene>
<organism evidence="2 3">
    <name type="scientific">Phreatobacter aquaticus</name>
    <dbReference type="NCBI Taxonomy" id="2570229"/>
    <lineage>
        <taxon>Bacteria</taxon>
        <taxon>Pseudomonadati</taxon>
        <taxon>Pseudomonadota</taxon>
        <taxon>Alphaproteobacteria</taxon>
        <taxon>Hyphomicrobiales</taxon>
        <taxon>Phreatobacteraceae</taxon>
        <taxon>Phreatobacter</taxon>
    </lineage>
</organism>
<dbReference type="OrthoDB" id="9793147at2"/>
<dbReference type="EMBL" id="CP039865">
    <property type="protein sequence ID" value="QCK85440.1"/>
    <property type="molecule type" value="Genomic_DNA"/>
</dbReference>